<comment type="cofactor">
    <cofactor evidence="1">
        <name>FMN</name>
        <dbReference type="ChEBI" id="CHEBI:58210"/>
    </cofactor>
</comment>
<evidence type="ECO:0000256" key="2">
    <source>
        <dbReference type="ARBA" id="ARBA00022575"/>
    </source>
</evidence>
<evidence type="ECO:0000256" key="1">
    <source>
        <dbReference type="ARBA" id="ARBA00001917"/>
    </source>
</evidence>
<keyword evidence="4" id="KW-0288">FMN</keyword>
<evidence type="ECO:0000256" key="3">
    <source>
        <dbReference type="ARBA" id="ARBA00022630"/>
    </source>
</evidence>
<accession>A0ABS6BEZ8</accession>
<dbReference type="Proteomes" id="UP000776276">
    <property type="component" value="Unassembled WGS sequence"/>
</dbReference>
<keyword evidence="5" id="KW-0560">Oxidoreductase</keyword>
<evidence type="ECO:0000256" key="7">
    <source>
        <dbReference type="ARBA" id="ARBA00049401"/>
    </source>
</evidence>
<protein>
    <recommendedName>
        <fullName evidence="6">Propionate 3-nitronate monooxygenase</fullName>
    </recommendedName>
</protein>
<evidence type="ECO:0000256" key="5">
    <source>
        <dbReference type="ARBA" id="ARBA00023002"/>
    </source>
</evidence>
<evidence type="ECO:0000256" key="6">
    <source>
        <dbReference type="ARBA" id="ARBA00031155"/>
    </source>
</evidence>
<comment type="catalytic activity">
    <reaction evidence="7">
        <text>3 propionate 3-nitronate + 3 O2 + H2O = 3 3-oxopropanoate + 2 nitrate + nitrite + H2O2 + 3 H(+)</text>
        <dbReference type="Rhea" id="RHEA:57332"/>
        <dbReference type="ChEBI" id="CHEBI:15377"/>
        <dbReference type="ChEBI" id="CHEBI:15378"/>
        <dbReference type="ChEBI" id="CHEBI:15379"/>
        <dbReference type="ChEBI" id="CHEBI:16240"/>
        <dbReference type="ChEBI" id="CHEBI:16301"/>
        <dbReference type="ChEBI" id="CHEBI:17632"/>
        <dbReference type="ChEBI" id="CHEBI:33190"/>
        <dbReference type="ChEBI" id="CHEBI:136067"/>
    </reaction>
</comment>
<comment type="caution">
    <text evidence="8">The sequence shown here is derived from an EMBL/GenBank/DDBJ whole genome shotgun (WGS) entry which is preliminary data.</text>
</comment>
<evidence type="ECO:0000256" key="4">
    <source>
        <dbReference type="ARBA" id="ARBA00022643"/>
    </source>
</evidence>
<keyword evidence="3" id="KW-0285">Flavoprotein</keyword>
<dbReference type="EMBL" id="JAHKRT010000002">
    <property type="protein sequence ID" value="MBU3076883.1"/>
    <property type="molecule type" value="Genomic_DNA"/>
</dbReference>
<dbReference type="RefSeq" id="WP_216320086.1">
    <property type="nucleotide sequence ID" value="NZ_JAHKRT010000002.1"/>
</dbReference>
<dbReference type="PANTHER" id="PTHR42747:SF3">
    <property type="entry name" value="NITRONATE MONOOXYGENASE-RELATED"/>
    <property type="match status" value="1"/>
</dbReference>
<dbReference type="InterPro" id="IPR004136">
    <property type="entry name" value="NMO"/>
</dbReference>
<keyword evidence="9" id="KW-1185">Reference proteome</keyword>
<dbReference type="PANTHER" id="PTHR42747">
    <property type="entry name" value="NITRONATE MONOOXYGENASE-RELATED"/>
    <property type="match status" value="1"/>
</dbReference>
<organism evidence="8 9">
    <name type="scientific">Sphingomonas quercus</name>
    <dbReference type="NCBI Taxonomy" id="2842451"/>
    <lineage>
        <taxon>Bacteria</taxon>
        <taxon>Pseudomonadati</taxon>
        <taxon>Pseudomonadota</taxon>
        <taxon>Alphaproteobacteria</taxon>
        <taxon>Sphingomonadales</taxon>
        <taxon>Sphingomonadaceae</taxon>
        <taxon>Sphingomonas</taxon>
    </lineage>
</organism>
<evidence type="ECO:0000313" key="8">
    <source>
        <dbReference type="EMBL" id="MBU3076883.1"/>
    </source>
</evidence>
<gene>
    <name evidence="8" type="ORF">KOF26_03305</name>
</gene>
<dbReference type="CDD" id="cd04730">
    <property type="entry name" value="NPD_like"/>
    <property type="match status" value="1"/>
</dbReference>
<dbReference type="GO" id="GO:0004497">
    <property type="term" value="F:monooxygenase activity"/>
    <property type="evidence" value="ECO:0007669"/>
    <property type="project" value="UniProtKB-KW"/>
</dbReference>
<dbReference type="Pfam" id="PF03060">
    <property type="entry name" value="NMO"/>
    <property type="match status" value="1"/>
</dbReference>
<keyword evidence="2" id="KW-0216">Detoxification</keyword>
<keyword evidence="8" id="KW-0503">Monooxygenase</keyword>
<sequence>MSGWRDRRLAERLGLSTPIVQAPMAGAGGVDLAIGAATGGALASLPAALIAPEAIIQQISTFRAATGAAVNLNFFCHQLEPAEDAAWRDALAPFYAAYGVGYPAVPPPARAPFGPRQAEAVEQVFPEVVSFHFGLPDDTLLARVKATGALIVGNATTPAEARWLAARGVDAIIAQGHEAGGHAGRFLGADPAEHMGTIALVPQVADATGLPVIAAGGIGDERGVAAALVLGAALVQLGTAYLFCPESLIAQGHRDLLAGEAAEHSRVTNLFTGGIARRLPSPLFDNFGAVSPLAPAFPHAAAALAELRKAAEAAGDGRFSPWWSGEAARLGQALPAEALTRRLADGALALLGDAR</sequence>
<name>A0ABS6BEZ8_9SPHN</name>
<evidence type="ECO:0000313" key="9">
    <source>
        <dbReference type="Proteomes" id="UP000776276"/>
    </source>
</evidence>
<reference evidence="8 9" key="1">
    <citation type="submission" date="2021-06" db="EMBL/GenBank/DDBJ databases">
        <title>Sphingomonas sp. XMGL2, whole genome shotgun sequencing project.</title>
        <authorList>
            <person name="Zhao G."/>
            <person name="Shen L."/>
        </authorList>
    </citation>
    <scope>NUCLEOTIDE SEQUENCE [LARGE SCALE GENOMIC DNA]</scope>
    <source>
        <strain evidence="8 9">XMGL2</strain>
    </source>
</reference>
<proteinExistence type="predicted"/>